<evidence type="ECO:0000313" key="1">
    <source>
        <dbReference type="EMBL" id="QFS49125.1"/>
    </source>
</evidence>
<sequence length="49" mass="5495">MIQLKDAKALIPKYTVTGLIFSIPEAAIDLDTPDYCQQLRYILQIGQNA</sequence>
<dbReference type="KEGG" id="nsh:GXM_06619"/>
<proteinExistence type="predicted"/>
<accession>A0A5P8W8P4</accession>
<reference evidence="1 2" key="1">
    <citation type="submission" date="2019-10" db="EMBL/GenBank/DDBJ databases">
        <title>Genomic and transcriptomic insights into the perfect genentic adaptation of a filamentous nitrogen-fixing cyanobacterium to rice fields.</title>
        <authorList>
            <person name="Chen Z."/>
        </authorList>
    </citation>
    <scope>NUCLEOTIDE SEQUENCE [LARGE SCALE GENOMIC DNA]</scope>
    <source>
        <strain evidence="1">CCNUC1</strain>
    </source>
</reference>
<dbReference type="AlphaFoldDB" id="A0A5P8W8P4"/>
<dbReference type="EMBL" id="CP045226">
    <property type="protein sequence ID" value="QFS49125.1"/>
    <property type="molecule type" value="Genomic_DNA"/>
</dbReference>
<evidence type="ECO:0000313" key="2">
    <source>
        <dbReference type="Proteomes" id="UP000326678"/>
    </source>
</evidence>
<gene>
    <name evidence="1" type="ORF">GXM_06619</name>
</gene>
<protein>
    <submittedName>
        <fullName evidence="1">Uncharacterized protein</fullName>
    </submittedName>
</protein>
<keyword evidence="2" id="KW-1185">Reference proteome</keyword>
<dbReference type="Proteomes" id="UP000326678">
    <property type="component" value="Chromosome Gxm1"/>
</dbReference>
<organism evidence="1 2">
    <name type="scientific">Nostoc sphaeroides CCNUC1</name>
    <dbReference type="NCBI Taxonomy" id="2653204"/>
    <lineage>
        <taxon>Bacteria</taxon>
        <taxon>Bacillati</taxon>
        <taxon>Cyanobacteriota</taxon>
        <taxon>Cyanophyceae</taxon>
        <taxon>Nostocales</taxon>
        <taxon>Nostocaceae</taxon>
        <taxon>Nostoc</taxon>
    </lineage>
</organism>
<name>A0A5P8W8P4_9NOSO</name>